<dbReference type="UniPathway" id="UPA00042">
    <property type="reaction ID" value="UER00497"/>
</dbReference>
<dbReference type="Gene3D" id="3.20.20.10">
    <property type="entry name" value="Alanine racemase"/>
    <property type="match status" value="1"/>
</dbReference>
<feature type="binding site" evidence="7 9">
    <location>
        <position position="322"/>
    </location>
    <ligand>
        <name>substrate</name>
    </ligand>
</feature>
<dbReference type="PANTHER" id="PTHR30511:SF0">
    <property type="entry name" value="ALANINE RACEMASE, CATABOLIC-RELATED"/>
    <property type="match status" value="1"/>
</dbReference>
<dbReference type="SUPFAM" id="SSF50621">
    <property type="entry name" value="Alanine racemase C-terminal domain-like"/>
    <property type="match status" value="1"/>
</dbReference>
<dbReference type="GO" id="GO:0005829">
    <property type="term" value="C:cytosol"/>
    <property type="evidence" value="ECO:0007669"/>
    <property type="project" value="TreeGrafter"/>
</dbReference>
<name>A0A437LW72_9PROT</name>
<feature type="binding site" evidence="7 9">
    <location>
        <position position="152"/>
    </location>
    <ligand>
        <name>substrate</name>
    </ligand>
</feature>
<evidence type="ECO:0000256" key="9">
    <source>
        <dbReference type="PIRSR" id="PIRSR600821-52"/>
    </source>
</evidence>
<evidence type="ECO:0000313" key="11">
    <source>
        <dbReference type="EMBL" id="RVT89651.1"/>
    </source>
</evidence>
<comment type="similarity">
    <text evidence="3 7">Belongs to the alanine racemase family.</text>
</comment>
<dbReference type="InterPro" id="IPR000821">
    <property type="entry name" value="Ala_racemase"/>
</dbReference>
<dbReference type="PANTHER" id="PTHR30511">
    <property type="entry name" value="ALANINE RACEMASE"/>
    <property type="match status" value="1"/>
</dbReference>
<dbReference type="SMART" id="SM01005">
    <property type="entry name" value="Ala_racemase_C"/>
    <property type="match status" value="1"/>
</dbReference>
<dbReference type="EC" id="5.1.1.1" evidence="4 7"/>
<evidence type="ECO:0000256" key="8">
    <source>
        <dbReference type="PIRSR" id="PIRSR600821-50"/>
    </source>
</evidence>
<comment type="catalytic activity">
    <reaction evidence="1 7">
        <text>L-alanine = D-alanine</text>
        <dbReference type="Rhea" id="RHEA:20249"/>
        <dbReference type="ChEBI" id="CHEBI:57416"/>
        <dbReference type="ChEBI" id="CHEBI:57972"/>
        <dbReference type="EC" id="5.1.1.1"/>
    </reaction>
</comment>
<dbReference type="AlphaFoldDB" id="A0A437LW72"/>
<evidence type="ECO:0000256" key="1">
    <source>
        <dbReference type="ARBA" id="ARBA00000316"/>
    </source>
</evidence>
<dbReference type="Gene3D" id="2.40.37.10">
    <property type="entry name" value="Lyase, Ornithine Decarboxylase, Chain A, domain 1"/>
    <property type="match status" value="1"/>
</dbReference>
<dbReference type="HAMAP" id="MF_01201">
    <property type="entry name" value="Ala_racemase"/>
    <property type="match status" value="1"/>
</dbReference>
<feature type="domain" description="Alanine racemase C-terminal" evidence="10">
    <location>
        <begin position="253"/>
        <end position="379"/>
    </location>
</feature>
<dbReference type="EMBL" id="SACL01000017">
    <property type="protein sequence ID" value="RVT89651.1"/>
    <property type="molecule type" value="Genomic_DNA"/>
</dbReference>
<evidence type="ECO:0000256" key="4">
    <source>
        <dbReference type="ARBA" id="ARBA00013089"/>
    </source>
</evidence>
<evidence type="ECO:0000256" key="3">
    <source>
        <dbReference type="ARBA" id="ARBA00007880"/>
    </source>
</evidence>
<dbReference type="NCBIfam" id="TIGR00492">
    <property type="entry name" value="alr"/>
    <property type="match status" value="1"/>
</dbReference>
<comment type="pathway">
    <text evidence="7">Amino-acid biosynthesis; D-alanine biosynthesis; D-alanine from L-alanine: step 1/1.</text>
</comment>
<comment type="caution">
    <text evidence="11">The sequence shown here is derived from an EMBL/GenBank/DDBJ whole genome shotgun (WGS) entry which is preliminary data.</text>
</comment>
<dbReference type="Pfam" id="PF01168">
    <property type="entry name" value="Ala_racemase_N"/>
    <property type="match status" value="1"/>
</dbReference>
<feature type="modified residue" description="N6-(pyridoxal phosphate)lysine" evidence="7 8">
    <location>
        <position position="53"/>
    </location>
</feature>
<protein>
    <recommendedName>
        <fullName evidence="4 7">Alanine racemase</fullName>
        <ecNumber evidence="4 7">5.1.1.1</ecNumber>
    </recommendedName>
</protein>
<dbReference type="GO" id="GO:0030632">
    <property type="term" value="P:D-alanine biosynthetic process"/>
    <property type="evidence" value="ECO:0007669"/>
    <property type="project" value="UniProtKB-UniRule"/>
</dbReference>
<sequence length="383" mass="39400">MPDSTAPYPHPSLPDAAAMRAGAVLSIDLGAIQANWRSLQARLGAATCAAVMKADAYGLGAAQVGPALAAAGCTHFFVAHLAEGIALRPHLPEGALIHVLHGCFAGTEAECAAHGLIPVLNSPSQLAAWAALGIARGKRLPALIQLDTGMARFGFSEAELRQVVADGRALAAIELRAVMSHLACADEAAHPANAAQRARFDALRALLPAAPASLAASSGIFLGPDFHYQLARPGVALYGVNPTPGQLNPMQPVVRLDARVIQLRDVPAGTPVGYGHTARTAGPARLATIAVGYADGYLRAGSNKGAAWFAGIPLPLLGRVSMDSIILDASALPEGALHEGALVSLIGPERDVDAVGADAGTIGYEILTSLGARYHRRYLPPEA</sequence>
<dbReference type="InterPro" id="IPR011079">
    <property type="entry name" value="Ala_racemase_C"/>
</dbReference>
<evidence type="ECO:0000256" key="2">
    <source>
        <dbReference type="ARBA" id="ARBA00001933"/>
    </source>
</evidence>
<evidence type="ECO:0000256" key="6">
    <source>
        <dbReference type="ARBA" id="ARBA00023235"/>
    </source>
</evidence>
<accession>A0A437LW72</accession>
<dbReference type="InterPro" id="IPR029066">
    <property type="entry name" value="PLP-binding_barrel"/>
</dbReference>
<dbReference type="GO" id="GO:0008784">
    <property type="term" value="F:alanine racemase activity"/>
    <property type="evidence" value="ECO:0007669"/>
    <property type="project" value="UniProtKB-UniRule"/>
</dbReference>
<reference evidence="11 12" key="1">
    <citation type="submission" date="2019-01" db="EMBL/GenBank/DDBJ databases">
        <authorList>
            <person name="Chen W.-M."/>
        </authorList>
    </citation>
    <scope>NUCLEOTIDE SEQUENCE [LARGE SCALE GENOMIC DNA]</scope>
    <source>
        <strain evidence="11 12">CCP-6</strain>
    </source>
</reference>
<gene>
    <name evidence="11" type="primary">alr</name>
    <name evidence="11" type="ORF">EOD42_24965</name>
</gene>
<keyword evidence="5 7" id="KW-0663">Pyridoxal phosphate</keyword>
<dbReference type="InterPro" id="IPR009006">
    <property type="entry name" value="Ala_racemase/Decarboxylase_C"/>
</dbReference>
<dbReference type="PROSITE" id="PS00395">
    <property type="entry name" value="ALANINE_RACEMASE"/>
    <property type="match status" value="1"/>
</dbReference>
<dbReference type="RefSeq" id="WP_127790330.1">
    <property type="nucleotide sequence ID" value="NZ_SACL01000017.1"/>
</dbReference>
<dbReference type="GO" id="GO:0030170">
    <property type="term" value="F:pyridoxal phosphate binding"/>
    <property type="evidence" value="ECO:0007669"/>
    <property type="project" value="UniProtKB-UniRule"/>
</dbReference>
<dbReference type="SUPFAM" id="SSF51419">
    <property type="entry name" value="PLP-binding barrel"/>
    <property type="match status" value="1"/>
</dbReference>
<dbReference type="Pfam" id="PF00842">
    <property type="entry name" value="Ala_racemase_C"/>
    <property type="match status" value="1"/>
</dbReference>
<evidence type="ECO:0000313" key="12">
    <source>
        <dbReference type="Proteomes" id="UP000282957"/>
    </source>
</evidence>
<dbReference type="CDD" id="cd00430">
    <property type="entry name" value="PLPDE_III_AR"/>
    <property type="match status" value="1"/>
</dbReference>
<evidence type="ECO:0000256" key="7">
    <source>
        <dbReference type="HAMAP-Rule" id="MF_01201"/>
    </source>
</evidence>
<keyword evidence="12" id="KW-1185">Reference proteome</keyword>
<organism evidence="11 12">
    <name type="scientific">Rhodovarius crocodyli</name>
    <dbReference type="NCBI Taxonomy" id="1979269"/>
    <lineage>
        <taxon>Bacteria</taxon>
        <taxon>Pseudomonadati</taxon>
        <taxon>Pseudomonadota</taxon>
        <taxon>Alphaproteobacteria</taxon>
        <taxon>Acetobacterales</taxon>
        <taxon>Roseomonadaceae</taxon>
        <taxon>Rhodovarius</taxon>
    </lineage>
</organism>
<dbReference type="Proteomes" id="UP000282957">
    <property type="component" value="Unassembled WGS sequence"/>
</dbReference>
<evidence type="ECO:0000256" key="5">
    <source>
        <dbReference type="ARBA" id="ARBA00022898"/>
    </source>
</evidence>
<keyword evidence="6 7" id="KW-0413">Isomerase</keyword>
<proteinExistence type="inferred from homology"/>
<feature type="active site" description="Proton acceptor; specific for D-alanine" evidence="7">
    <location>
        <position position="53"/>
    </location>
</feature>
<evidence type="ECO:0000259" key="10">
    <source>
        <dbReference type="SMART" id="SM01005"/>
    </source>
</evidence>
<dbReference type="InterPro" id="IPR001608">
    <property type="entry name" value="Ala_racemase_N"/>
</dbReference>
<dbReference type="PRINTS" id="PR00992">
    <property type="entry name" value="ALARACEMASE"/>
</dbReference>
<comment type="cofactor">
    <cofactor evidence="2 7 8">
        <name>pyridoxal 5'-phosphate</name>
        <dbReference type="ChEBI" id="CHEBI:597326"/>
    </cofactor>
</comment>
<comment type="function">
    <text evidence="7">Catalyzes the interconversion of L-alanine and D-alanine. May also act on other amino acids.</text>
</comment>
<dbReference type="InterPro" id="IPR020622">
    <property type="entry name" value="Ala_racemase_pyridoxalP-BS"/>
</dbReference>
<dbReference type="OrthoDB" id="9813814at2"/>
<feature type="active site" description="Proton acceptor; specific for L-alanine" evidence="7">
    <location>
        <position position="274"/>
    </location>
</feature>